<comment type="caution">
    <text evidence="1">The sequence shown here is derived from an EMBL/GenBank/DDBJ whole genome shotgun (WGS) entry which is preliminary data.</text>
</comment>
<reference evidence="1 2" key="1">
    <citation type="journal article" date="2017" name="Int. J. Syst. Evol. Microbiol.">
        <title>Solibacillus kalamii sp. nov., isolated from a high-efficiency particulate arrestance filter system used in the International Space Station.</title>
        <authorList>
            <person name="Checinska Sielaff A."/>
            <person name="Kumar R.M."/>
            <person name="Pal D."/>
            <person name="Mayilraj S."/>
            <person name="Venkateswaran K."/>
        </authorList>
    </citation>
    <scope>NUCLEOTIDE SEQUENCE [LARGE SCALE GENOMIC DNA]</scope>
    <source>
        <strain evidence="1 2">ISSFR-015</strain>
    </source>
</reference>
<sequence length="169" mass="19722">MTINLAEAVKLKSIITKRIQERTIQVHSLTHAIIEKGEQPKTPDYTLEMLEAELKELRYDSRKLDALIYRANIDNTIVFKDEEMPIVEAIELASQLRAEAQFCKNLGSEEKEAFYHNSGDAMLYRVALYDPMTYRNRANELEKEAHRLSNLINSKNYQVEIEFDDSNYF</sequence>
<evidence type="ECO:0000313" key="1">
    <source>
        <dbReference type="EMBL" id="OUZ37820.1"/>
    </source>
</evidence>
<dbReference type="Proteomes" id="UP000196594">
    <property type="component" value="Unassembled WGS sequence"/>
</dbReference>
<organism evidence="1 2">
    <name type="scientific">Solibacillus kalamii</name>
    <dbReference type="NCBI Taxonomy" id="1748298"/>
    <lineage>
        <taxon>Bacteria</taxon>
        <taxon>Bacillati</taxon>
        <taxon>Bacillota</taxon>
        <taxon>Bacilli</taxon>
        <taxon>Bacillales</taxon>
        <taxon>Caryophanaceae</taxon>
        <taxon>Solibacillus</taxon>
    </lineage>
</organism>
<keyword evidence="2" id="KW-1185">Reference proteome</keyword>
<gene>
    <name evidence="1" type="ORF">CBM15_16525</name>
</gene>
<dbReference type="Gene3D" id="6.10.320.10">
    <property type="match status" value="1"/>
</dbReference>
<proteinExistence type="predicted"/>
<protein>
    <submittedName>
        <fullName evidence="1">Uncharacterized protein</fullName>
    </submittedName>
</protein>
<name>A0ABX3ZDP8_9BACL</name>
<dbReference type="Pfam" id="PF20935">
    <property type="entry name" value="DUF6847"/>
    <property type="match status" value="1"/>
</dbReference>
<dbReference type="EMBL" id="NHNT01000013">
    <property type="protein sequence ID" value="OUZ37820.1"/>
    <property type="molecule type" value="Genomic_DNA"/>
</dbReference>
<dbReference type="InterPro" id="IPR047741">
    <property type="entry name" value="DIP1984-like"/>
</dbReference>
<evidence type="ECO:0000313" key="2">
    <source>
        <dbReference type="Proteomes" id="UP000196594"/>
    </source>
</evidence>
<dbReference type="RefSeq" id="WP_087618343.1">
    <property type="nucleotide sequence ID" value="NZ_JAFBEY010000010.1"/>
</dbReference>
<accession>A0ABX3ZDP8</accession>